<reference evidence="1 2" key="1">
    <citation type="journal article" date="2012" name="Genome Biol.">
        <title>Sequencing three crocodilian genomes to illuminate the evolution of archosaurs and amniotes.</title>
        <authorList>
            <person name="St John J.A."/>
            <person name="Braun E.L."/>
            <person name="Isberg S.R."/>
            <person name="Miles L.G."/>
            <person name="Chong A.Y."/>
            <person name="Gongora J."/>
            <person name="Dalzell P."/>
            <person name="Moran C."/>
            <person name="Bed'hom B."/>
            <person name="Abzhanov A."/>
            <person name="Burgess S.C."/>
            <person name="Cooksey A.M."/>
            <person name="Castoe T.A."/>
            <person name="Crawford N.G."/>
            <person name="Densmore L.D."/>
            <person name="Drew J.C."/>
            <person name="Edwards S.V."/>
            <person name="Faircloth B.C."/>
            <person name="Fujita M.K."/>
            <person name="Greenwold M.J."/>
            <person name="Hoffmann F.G."/>
            <person name="Howard J.M."/>
            <person name="Iguchi T."/>
            <person name="Janes D.E."/>
            <person name="Khan S.Y."/>
            <person name="Kohno S."/>
            <person name="de Koning A.J."/>
            <person name="Lance S.L."/>
            <person name="McCarthy F.M."/>
            <person name="McCormack J.E."/>
            <person name="Merchant M.E."/>
            <person name="Peterson D.G."/>
            <person name="Pollock D.D."/>
            <person name="Pourmand N."/>
            <person name="Raney B.J."/>
            <person name="Roessler K.A."/>
            <person name="Sanford J.R."/>
            <person name="Sawyer R.H."/>
            <person name="Schmidt C.J."/>
            <person name="Triplett E.W."/>
            <person name="Tuberville T.D."/>
            <person name="Venegas-Anaya M."/>
            <person name="Howard J.T."/>
            <person name="Jarvis E.D."/>
            <person name="Guillette L.J.Jr."/>
            <person name="Glenn T.C."/>
            <person name="Green R.E."/>
            <person name="Ray D.A."/>
        </authorList>
    </citation>
    <scope>NUCLEOTIDE SEQUENCE [LARGE SCALE GENOMIC DNA]</scope>
    <source>
        <strain evidence="1">KSC_2009_1</strain>
    </source>
</reference>
<dbReference type="AlphaFoldDB" id="A0A151MSI5"/>
<dbReference type="PANTHER" id="PTHR24559:SF454">
    <property type="entry name" value="RIBONUCLEASE H"/>
    <property type="match status" value="1"/>
</dbReference>
<evidence type="ECO:0008006" key="3">
    <source>
        <dbReference type="Google" id="ProtNLM"/>
    </source>
</evidence>
<organism evidence="1 2">
    <name type="scientific">Alligator mississippiensis</name>
    <name type="common">American alligator</name>
    <dbReference type="NCBI Taxonomy" id="8496"/>
    <lineage>
        <taxon>Eukaryota</taxon>
        <taxon>Metazoa</taxon>
        <taxon>Chordata</taxon>
        <taxon>Craniata</taxon>
        <taxon>Vertebrata</taxon>
        <taxon>Euteleostomi</taxon>
        <taxon>Archelosauria</taxon>
        <taxon>Archosauria</taxon>
        <taxon>Crocodylia</taxon>
        <taxon>Alligatoridae</taxon>
        <taxon>Alligatorinae</taxon>
        <taxon>Alligator</taxon>
    </lineage>
</organism>
<proteinExistence type="predicted"/>
<dbReference type="Gene3D" id="3.10.10.10">
    <property type="entry name" value="HIV Type 1 Reverse Transcriptase, subunit A, domain 1"/>
    <property type="match status" value="1"/>
</dbReference>
<dbReference type="InterPro" id="IPR053134">
    <property type="entry name" value="RNA-dir_DNA_polymerase"/>
</dbReference>
<dbReference type="InterPro" id="IPR043502">
    <property type="entry name" value="DNA/RNA_pol_sf"/>
</dbReference>
<dbReference type="CDD" id="cd01647">
    <property type="entry name" value="RT_LTR"/>
    <property type="match status" value="1"/>
</dbReference>
<dbReference type="Gene3D" id="3.30.70.270">
    <property type="match status" value="1"/>
</dbReference>
<evidence type="ECO:0000313" key="1">
    <source>
        <dbReference type="EMBL" id="KYO27467.1"/>
    </source>
</evidence>
<protein>
    <recommendedName>
        <fullName evidence="3">Reverse transcriptase domain-containing protein</fullName>
    </recommendedName>
</protein>
<gene>
    <name evidence="1" type="ORF">Y1Q_0003640</name>
</gene>
<keyword evidence="2" id="KW-1185">Reference proteome</keyword>
<dbReference type="InterPro" id="IPR043128">
    <property type="entry name" value="Rev_trsase/Diguanyl_cyclase"/>
</dbReference>
<evidence type="ECO:0000313" key="2">
    <source>
        <dbReference type="Proteomes" id="UP000050525"/>
    </source>
</evidence>
<dbReference type="PANTHER" id="PTHR24559">
    <property type="entry name" value="TRANSPOSON TY3-I GAG-POL POLYPROTEIN"/>
    <property type="match status" value="1"/>
</dbReference>
<dbReference type="SUPFAM" id="SSF56672">
    <property type="entry name" value="DNA/RNA polymerases"/>
    <property type="match status" value="1"/>
</dbReference>
<accession>A0A151MSI5</accession>
<dbReference type="EMBL" id="AKHW03005169">
    <property type="protein sequence ID" value="KYO27467.1"/>
    <property type="molecule type" value="Genomic_DNA"/>
</dbReference>
<comment type="caution">
    <text evidence="1">The sequence shown here is derived from an EMBL/GenBank/DDBJ whole genome shotgun (WGS) entry which is preliminary data.</text>
</comment>
<dbReference type="STRING" id="8496.A0A151MSI5"/>
<sequence length="82" mass="9199">MSPWASSVGLVRKQDGFIRFCVDYWKLNAITISDAYPMPRTDSLLDRLDAAKVISTLNLSKGFWQMALDLDAIAKLAFTTPM</sequence>
<dbReference type="Proteomes" id="UP000050525">
    <property type="component" value="Unassembled WGS sequence"/>
</dbReference>
<name>A0A151MSI5_ALLMI</name>